<dbReference type="GO" id="GO:0035999">
    <property type="term" value="P:tetrahydrofolate interconversion"/>
    <property type="evidence" value="ECO:0007669"/>
    <property type="project" value="UniProtKB-UniPathway"/>
</dbReference>
<name>A0A1H2GGG5_9BACT</name>
<keyword evidence="11" id="KW-1185">Reference proteome</keyword>
<dbReference type="EMBL" id="FNLL01000005">
    <property type="protein sequence ID" value="SDU18685.1"/>
    <property type="molecule type" value="Genomic_DNA"/>
</dbReference>
<evidence type="ECO:0000256" key="3">
    <source>
        <dbReference type="ARBA" id="ARBA00006743"/>
    </source>
</evidence>
<evidence type="ECO:0000256" key="9">
    <source>
        <dbReference type="RuleBase" id="RU003862"/>
    </source>
</evidence>
<dbReference type="PANTHER" id="PTHR45754">
    <property type="entry name" value="METHYLENETETRAHYDROFOLATE REDUCTASE"/>
    <property type="match status" value="1"/>
</dbReference>
<evidence type="ECO:0000256" key="4">
    <source>
        <dbReference type="ARBA" id="ARBA00022630"/>
    </source>
</evidence>
<dbReference type="InterPro" id="IPR029041">
    <property type="entry name" value="FAD-linked_oxidoreductase-like"/>
</dbReference>
<evidence type="ECO:0000313" key="10">
    <source>
        <dbReference type="EMBL" id="SDU18685.1"/>
    </source>
</evidence>
<dbReference type="RefSeq" id="WP_092233487.1">
    <property type="nucleotide sequence ID" value="NZ_FNLL01000005.1"/>
</dbReference>
<comment type="cofactor">
    <cofactor evidence="1 9">
        <name>FAD</name>
        <dbReference type="ChEBI" id="CHEBI:57692"/>
    </cofactor>
</comment>
<keyword evidence="4 9" id="KW-0285">Flavoprotein</keyword>
<comment type="similarity">
    <text evidence="3 9">Belongs to the methylenetetrahydrofolate reductase family.</text>
</comment>
<sequence length="291" mass="32570">MRVNELYKNKQPVISMEFFPPRNQAASEKFGGLIDTLAAYNPDYMSITFGAGGSTRDGSYQTVKELIVDKKLPTVAYIAGYGLGPDDIREVLDSYRELGVETIFVIRGDQPKTDDAALHPDSFLYASDLISFIKSNYDFTLGCAGYPEGHIEAKNLDQDIQYLKQKVDNGAEYVVAQYFYDNDYFFNYVDKCKDQGINVPIIPGIMPVYTVKMTRMLSKICGSAITDELDQKLNFLDSEDKEGAVKLGIDFAAEQCRGLLKQGVPGLHFYTMDRSKSTGEIIAQLKQENLL</sequence>
<dbReference type="GO" id="GO:0071949">
    <property type="term" value="F:FAD binding"/>
    <property type="evidence" value="ECO:0007669"/>
    <property type="project" value="TreeGrafter"/>
</dbReference>
<organism evidence="10 11">
    <name type="scientific">Desulfobacula phenolica</name>
    <dbReference type="NCBI Taxonomy" id="90732"/>
    <lineage>
        <taxon>Bacteria</taxon>
        <taxon>Pseudomonadati</taxon>
        <taxon>Thermodesulfobacteriota</taxon>
        <taxon>Desulfobacteria</taxon>
        <taxon>Desulfobacterales</taxon>
        <taxon>Desulfobacteraceae</taxon>
        <taxon>Desulfobacula</taxon>
    </lineage>
</organism>
<dbReference type="GO" id="GO:0009086">
    <property type="term" value="P:methionine biosynthetic process"/>
    <property type="evidence" value="ECO:0007669"/>
    <property type="project" value="TreeGrafter"/>
</dbReference>
<dbReference type="GO" id="GO:0106312">
    <property type="term" value="F:methylenetetrahydrofolate reductase (NADH) activity"/>
    <property type="evidence" value="ECO:0007669"/>
    <property type="project" value="UniProtKB-EC"/>
</dbReference>
<protein>
    <recommendedName>
        <fullName evidence="9">Methylenetetrahydrofolate reductase</fullName>
    </recommendedName>
</protein>
<evidence type="ECO:0000256" key="8">
    <source>
        <dbReference type="ARBA" id="ARBA00048628"/>
    </source>
</evidence>
<dbReference type="SUPFAM" id="SSF51730">
    <property type="entry name" value="FAD-linked oxidoreductase"/>
    <property type="match status" value="1"/>
</dbReference>
<dbReference type="PANTHER" id="PTHR45754:SF3">
    <property type="entry name" value="METHYLENETETRAHYDROFOLATE REDUCTASE (NADPH)"/>
    <property type="match status" value="1"/>
</dbReference>
<evidence type="ECO:0000256" key="7">
    <source>
        <dbReference type="ARBA" id="ARBA00034478"/>
    </source>
</evidence>
<dbReference type="Pfam" id="PF02219">
    <property type="entry name" value="MTHFR"/>
    <property type="match status" value="1"/>
</dbReference>
<evidence type="ECO:0000256" key="5">
    <source>
        <dbReference type="ARBA" id="ARBA00022827"/>
    </source>
</evidence>
<evidence type="ECO:0000256" key="6">
    <source>
        <dbReference type="ARBA" id="ARBA00023002"/>
    </source>
</evidence>
<evidence type="ECO:0000256" key="1">
    <source>
        <dbReference type="ARBA" id="ARBA00001974"/>
    </source>
</evidence>
<gene>
    <name evidence="10" type="ORF">SAMN04487931_105191</name>
</gene>
<comment type="pathway">
    <text evidence="7">Amino-acid biosynthesis; L-methionine biosynthesis via de novo pathway.</text>
</comment>
<dbReference type="Proteomes" id="UP000199608">
    <property type="component" value="Unassembled WGS sequence"/>
</dbReference>
<keyword evidence="6 9" id="KW-0560">Oxidoreductase</keyword>
<dbReference type="AlphaFoldDB" id="A0A1H2GGG5"/>
<dbReference type="Gene3D" id="3.20.20.220">
    <property type="match status" value="1"/>
</dbReference>
<dbReference type="UniPathway" id="UPA00193"/>
<proteinExistence type="inferred from homology"/>
<reference evidence="11" key="1">
    <citation type="submission" date="2016-10" db="EMBL/GenBank/DDBJ databases">
        <authorList>
            <person name="Varghese N."/>
            <person name="Submissions S."/>
        </authorList>
    </citation>
    <scope>NUCLEOTIDE SEQUENCE [LARGE SCALE GENOMIC DNA]</scope>
    <source>
        <strain evidence="11">DSM 3384</strain>
    </source>
</reference>
<comment type="pathway">
    <text evidence="2 9">One-carbon metabolism; tetrahydrofolate interconversion.</text>
</comment>
<keyword evidence="5 9" id="KW-0274">FAD</keyword>
<dbReference type="InterPro" id="IPR003171">
    <property type="entry name" value="Mehydrof_redctse-like"/>
</dbReference>
<dbReference type="GO" id="GO:0005829">
    <property type="term" value="C:cytosol"/>
    <property type="evidence" value="ECO:0007669"/>
    <property type="project" value="TreeGrafter"/>
</dbReference>
<evidence type="ECO:0000313" key="11">
    <source>
        <dbReference type="Proteomes" id="UP000199608"/>
    </source>
</evidence>
<comment type="catalytic activity">
    <reaction evidence="8">
        <text>(6S)-5-methyl-5,6,7,8-tetrahydrofolate + NAD(+) = (6R)-5,10-methylene-5,6,7,8-tetrahydrofolate + NADH + H(+)</text>
        <dbReference type="Rhea" id="RHEA:19821"/>
        <dbReference type="ChEBI" id="CHEBI:15378"/>
        <dbReference type="ChEBI" id="CHEBI:15636"/>
        <dbReference type="ChEBI" id="CHEBI:18608"/>
        <dbReference type="ChEBI" id="CHEBI:57540"/>
        <dbReference type="ChEBI" id="CHEBI:57945"/>
        <dbReference type="EC" id="1.5.1.54"/>
    </reaction>
    <physiologicalReaction direction="right-to-left" evidence="8">
        <dbReference type="Rhea" id="RHEA:19823"/>
    </physiologicalReaction>
</comment>
<accession>A0A1H2GGG5</accession>
<evidence type="ECO:0000256" key="2">
    <source>
        <dbReference type="ARBA" id="ARBA00004777"/>
    </source>
</evidence>
<dbReference type="CDD" id="cd00537">
    <property type="entry name" value="MTHFR"/>
    <property type="match status" value="1"/>
</dbReference>